<protein>
    <submittedName>
        <fullName evidence="2">HNH endonuclease</fullName>
    </submittedName>
</protein>
<dbReference type="InterPro" id="IPR002711">
    <property type="entry name" value="HNH"/>
</dbReference>
<dbReference type="Pfam" id="PF01844">
    <property type="entry name" value="HNH"/>
    <property type="match status" value="1"/>
</dbReference>
<dbReference type="InterPro" id="IPR003615">
    <property type="entry name" value="HNH_nuc"/>
</dbReference>
<keyword evidence="2" id="KW-0255">Endonuclease</keyword>
<evidence type="ECO:0000259" key="1">
    <source>
        <dbReference type="SMART" id="SM00507"/>
    </source>
</evidence>
<evidence type="ECO:0000313" key="3">
    <source>
        <dbReference type="Proteomes" id="UP001197247"/>
    </source>
</evidence>
<dbReference type="Proteomes" id="UP001197247">
    <property type="component" value="Unassembled WGS sequence"/>
</dbReference>
<feature type="domain" description="HNH nuclease" evidence="1">
    <location>
        <begin position="135"/>
        <end position="195"/>
    </location>
</feature>
<evidence type="ECO:0000313" key="2">
    <source>
        <dbReference type="EMBL" id="MBT0771824.1"/>
    </source>
</evidence>
<proteinExistence type="predicted"/>
<sequence>MNCEVCNAPLPPYPGKGRPRKVCSSRCHQWRRAHPDGQAPTWLAERHCLYCSLPIESADIRIKFCNEVCRRRSAAGSSVGKMRTCRFCDVEFTVSNGKQLYCSTECRLKYNRQFGSSTALRRQARRRGAQTIGRFTMRDIVRRDGWICALCLGPIDWRIRGDRYEEATVDHIVPITAGGEHALANAQLAHWTCNAAKRNSTDVVAMSVPERGRKRVIARWPVEAQPPSLPLVGSEPMAGPLQNA</sequence>
<dbReference type="EMBL" id="JAHBAY010000010">
    <property type="protein sequence ID" value="MBT0771824.1"/>
    <property type="molecule type" value="Genomic_DNA"/>
</dbReference>
<keyword evidence="2" id="KW-0378">Hydrolase</keyword>
<organism evidence="2 3">
    <name type="scientific">Kineosporia corallincola</name>
    <dbReference type="NCBI Taxonomy" id="2835133"/>
    <lineage>
        <taxon>Bacteria</taxon>
        <taxon>Bacillati</taxon>
        <taxon>Actinomycetota</taxon>
        <taxon>Actinomycetes</taxon>
        <taxon>Kineosporiales</taxon>
        <taxon>Kineosporiaceae</taxon>
        <taxon>Kineosporia</taxon>
    </lineage>
</organism>
<gene>
    <name evidence="2" type="ORF">KIH74_22980</name>
</gene>
<dbReference type="GO" id="GO:0004519">
    <property type="term" value="F:endonuclease activity"/>
    <property type="evidence" value="ECO:0007669"/>
    <property type="project" value="UniProtKB-KW"/>
</dbReference>
<name>A0ABS5TN67_9ACTN</name>
<keyword evidence="3" id="KW-1185">Reference proteome</keyword>
<reference evidence="2 3" key="1">
    <citation type="submission" date="2021-05" db="EMBL/GenBank/DDBJ databases">
        <title>Kineosporia and Streptomyces sp. nov. two new marine actinobacteria isolated from Coral.</title>
        <authorList>
            <person name="Buangrab K."/>
            <person name="Sutthacheep M."/>
            <person name="Yeemin T."/>
            <person name="Harunari E."/>
            <person name="Igarashi Y."/>
            <person name="Kanchanasin P."/>
            <person name="Tanasupawat S."/>
            <person name="Phongsopitanun W."/>
        </authorList>
    </citation>
    <scope>NUCLEOTIDE SEQUENCE [LARGE SCALE GENOMIC DNA]</scope>
    <source>
        <strain evidence="2 3">J2-2</strain>
    </source>
</reference>
<accession>A0ABS5TN67</accession>
<keyword evidence="2" id="KW-0540">Nuclease</keyword>
<dbReference type="CDD" id="cd00085">
    <property type="entry name" value="HNHc"/>
    <property type="match status" value="1"/>
</dbReference>
<dbReference type="Gene3D" id="1.10.30.50">
    <property type="match status" value="1"/>
</dbReference>
<comment type="caution">
    <text evidence="2">The sequence shown here is derived from an EMBL/GenBank/DDBJ whole genome shotgun (WGS) entry which is preliminary data.</text>
</comment>
<dbReference type="SMART" id="SM00507">
    <property type="entry name" value="HNHc"/>
    <property type="match status" value="1"/>
</dbReference>